<comment type="similarity">
    <text evidence="1">Belongs to the histone H3 family.</text>
</comment>
<dbReference type="PANTHER" id="PTHR11426">
    <property type="entry name" value="HISTONE H3"/>
    <property type="match status" value="1"/>
</dbReference>
<name>A0A914PXB2_9BILA</name>
<reference evidence="5" key="1">
    <citation type="submission" date="2022-11" db="UniProtKB">
        <authorList>
            <consortium name="WormBaseParasite"/>
        </authorList>
    </citation>
    <scope>IDENTIFICATION</scope>
</reference>
<evidence type="ECO:0000259" key="3">
    <source>
        <dbReference type="Pfam" id="PF00125"/>
    </source>
</evidence>
<organism evidence="4 5">
    <name type="scientific">Panagrolaimus davidi</name>
    <dbReference type="NCBI Taxonomy" id="227884"/>
    <lineage>
        <taxon>Eukaryota</taxon>
        <taxon>Metazoa</taxon>
        <taxon>Ecdysozoa</taxon>
        <taxon>Nematoda</taxon>
        <taxon>Chromadorea</taxon>
        <taxon>Rhabditida</taxon>
        <taxon>Tylenchina</taxon>
        <taxon>Panagrolaimomorpha</taxon>
        <taxon>Panagrolaimoidea</taxon>
        <taxon>Panagrolaimidae</taxon>
        <taxon>Panagrolaimus</taxon>
    </lineage>
</organism>
<dbReference type="PRINTS" id="PR00622">
    <property type="entry name" value="HISTONEH3"/>
</dbReference>
<protein>
    <submittedName>
        <fullName evidence="5">Histone H2A/H2B/H3 domain-containing protein</fullName>
    </submittedName>
</protein>
<feature type="compositionally biased region" description="Basic residues" evidence="2">
    <location>
        <begin position="38"/>
        <end position="48"/>
    </location>
</feature>
<feature type="domain" description="Core Histone H2A/H2B/H3" evidence="3">
    <location>
        <begin position="52"/>
        <end position="137"/>
    </location>
</feature>
<dbReference type="GO" id="GO:0046982">
    <property type="term" value="F:protein heterodimerization activity"/>
    <property type="evidence" value="ECO:0007669"/>
    <property type="project" value="InterPro"/>
</dbReference>
<keyword evidence="4" id="KW-1185">Reference proteome</keyword>
<dbReference type="AlphaFoldDB" id="A0A914PXB2"/>
<dbReference type="InterPro" id="IPR000164">
    <property type="entry name" value="Histone_H3/CENP-A"/>
</dbReference>
<dbReference type="SUPFAM" id="SSF47113">
    <property type="entry name" value="Histone-fold"/>
    <property type="match status" value="1"/>
</dbReference>
<sequence length="144" mass="16487">MPLTSTPKDSTRSRRLFVAPVSPISFNDSHVSANSRHSVNRGRVRKARTNRVDREIKRLQNTTHNLLKFAPFSRLVRETITKMSGGKNFRVQSEAIAALMQASEAYLVTLFQTPYWCTNHAKRVTLSVEDMQLVRRIFAAFGMY</sequence>
<dbReference type="GO" id="GO:0000786">
    <property type="term" value="C:nucleosome"/>
    <property type="evidence" value="ECO:0007669"/>
    <property type="project" value="InterPro"/>
</dbReference>
<dbReference type="WBParaSite" id="PDA_v2.g2345.t1">
    <property type="protein sequence ID" value="PDA_v2.g2345.t1"/>
    <property type="gene ID" value="PDA_v2.g2345"/>
</dbReference>
<evidence type="ECO:0000256" key="1">
    <source>
        <dbReference type="ARBA" id="ARBA00010343"/>
    </source>
</evidence>
<evidence type="ECO:0000313" key="5">
    <source>
        <dbReference type="WBParaSite" id="PDA_v2.g2345.t1"/>
    </source>
</evidence>
<dbReference type="Proteomes" id="UP000887578">
    <property type="component" value="Unplaced"/>
</dbReference>
<dbReference type="InterPro" id="IPR009072">
    <property type="entry name" value="Histone-fold"/>
</dbReference>
<dbReference type="GO" id="GO:0003677">
    <property type="term" value="F:DNA binding"/>
    <property type="evidence" value="ECO:0007669"/>
    <property type="project" value="InterPro"/>
</dbReference>
<evidence type="ECO:0000313" key="4">
    <source>
        <dbReference type="Proteomes" id="UP000887578"/>
    </source>
</evidence>
<dbReference type="CDD" id="cd22911">
    <property type="entry name" value="HFD_H3"/>
    <property type="match status" value="1"/>
</dbReference>
<feature type="region of interest" description="Disordered" evidence="2">
    <location>
        <begin position="29"/>
        <end position="48"/>
    </location>
</feature>
<dbReference type="Gene3D" id="1.10.20.10">
    <property type="entry name" value="Histone, subunit A"/>
    <property type="match status" value="1"/>
</dbReference>
<dbReference type="InterPro" id="IPR007125">
    <property type="entry name" value="H2A/H2B/H3"/>
</dbReference>
<accession>A0A914PXB2</accession>
<dbReference type="SMART" id="SM00428">
    <property type="entry name" value="H3"/>
    <property type="match status" value="1"/>
</dbReference>
<dbReference type="GO" id="GO:0030527">
    <property type="term" value="F:structural constituent of chromatin"/>
    <property type="evidence" value="ECO:0007669"/>
    <property type="project" value="InterPro"/>
</dbReference>
<proteinExistence type="inferred from homology"/>
<evidence type="ECO:0000256" key="2">
    <source>
        <dbReference type="SAM" id="MobiDB-lite"/>
    </source>
</evidence>
<dbReference type="Pfam" id="PF00125">
    <property type="entry name" value="Histone"/>
    <property type="match status" value="1"/>
</dbReference>